<dbReference type="EMBL" id="PDJQ01000001">
    <property type="protein sequence ID" value="PFG73167.1"/>
    <property type="molecule type" value="Genomic_DNA"/>
</dbReference>
<keyword evidence="2" id="KW-0560">Oxidoreductase</keyword>
<dbReference type="Pfam" id="PF00106">
    <property type="entry name" value="adh_short"/>
    <property type="match status" value="1"/>
</dbReference>
<dbReference type="RefSeq" id="WP_165772433.1">
    <property type="nucleotide sequence ID" value="NZ_PDJQ01000001.1"/>
</dbReference>
<accession>A0A2A9HB20</accession>
<evidence type="ECO:0000313" key="6">
    <source>
        <dbReference type="Proteomes" id="UP000223071"/>
    </source>
</evidence>
<proteinExistence type="inferred from homology"/>
<evidence type="ECO:0000259" key="4">
    <source>
        <dbReference type="SMART" id="SM00822"/>
    </source>
</evidence>
<dbReference type="GO" id="GO:0016020">
    <property type="term" value="C:membrane"/>
    <property type="evidence" value="ECO:0007669"/>
    <property type="project" value="TreeGrafter"/>
</dbReference>
<dbReference type="Proteomes" id="UP000223071">
    <property type="component" value="Unassembled WGS sequence"/>
</dbReference>
<comment type="similarity">
    <text evidence="1 3">Belongs to the short-chain dehydrogenases/reductases (SDR) family.</text>
</comment>
<dbReference type="InterPro" id="IPR020904">
    <property type="entry name" value="Sc_DH/Rdtase_CS"/>
</dbReference>
<dbReference type="SUPFAM" id="SSF51735">
    <property type="entry name" value="NAD(P)-binding Rossmann-fold domains"/>
    <property type="match status" value="1"/>
</dbReference>
<feature type="domain" description="Ketoreductase" evidence="4">
    <location>
        <begin position="7"/>
        <end position="191"/>
    </location>
</feature>
<dbReference type="InterPro" id="IPR002347">
    <property type="entry name" value="SDR_fam"/>
</dbReference>
<dbReference type="PIRSF" id="PIRSF000126">
    <property type="entry name" value="11-beta-HSD1"/>
    <property type="match status" value="1"/>
</dbReference>
<protein>
    <submittedName>
        <fullName evidence="5">Short-subunit dehydrogenase</fullName>
    </submittedName>
</protein>
<reference evidence="5 6" key="1">
    <citation type="submission" date="2017-09" db="EMBL/GenBank/DDBJ databases">
        <title>Sequencing the genomes of two abundant thermophiles in Great Basin hot springs: Thermocrinis jamiesonii and novel Chloroflexi Thermoflexus hugenholtzii.</title>
        <authorList>
            <person name="Hedlund B."/>
        </authorList>
    </citation>
    <scope>NUCLEOTIDE SEQUENCE [LARGE SCALE GENOMIC DNA]</scope>
    <source>
        <strain evidence="5 6">G233</strain>
    </source>
</reference>
<gene>
    <name evidence="5" type="ORF">A9A59_0362</name>
</gene>
<organism evidence="5 6">
    <name type="scientific">Tepidiforma thermophila (strain KCTC 52669 / CGMCC 1.13589 / G233)</name>
    <dbReference type="NCBI Taxonomy" id="2761530"/>
    <lineage>
        <taxon>Bacteria</taxon>
        <taxon>Bacillati</taxon>
        <taxon>Chloroflexota</taxon>
        <taxon>Tepidiformia</taxon>
        <taxon>Tepidiformales</taxon>
        <taxon>Tepidiformaceae</taxon>
        <taxon>Tepidiforma</taxon>
    </lineage>
</organism>
<comment type="caution">
    <text evidence="5">The sequence shown here is derived from an EMBL/GenBank/DDBJ whole genome shotgun (WGS) entry which is preliminary data.</text>
</comment>
<dbReference type="PRINTS" id="PR00081">
    <property type="entry name" value="GDHRDH"/>
</dbReference>
<dbReference type="PANTHER" id="PTHR44196">
    <property type="entry name" value="DEHYDROGENASE/REDUCTASE SDR FAMILY MEMBER 7B"/>
    <property type="match status" value="1"/>
</dbReference>
<name>A0A2A9HB20_TEPT2</name>
<dbReference type="Gene3D" id="3.40.50.720">
    <property type="entry name" value="NAD(P)-binding Rossmann-like Domain"/>
    <property type="match status" value="1"/>
</dbReference>
<dbReference type="GO" id="GO:0016491">
    <property type="term" value="F:oxidoreductase activity"/>
    <property type="evidence" value="ECO:0007669"/>
    <property type="project" value="UniProtKB-KW"/>
</dbReference>
<dbReference type="PROSITE" id="PS00061">
    <property type="entry name" value="ADH_SHORT"/>
    <property type="match status" value="1"/>
</dbReference>
<evidence type="ECO:0000256" key="3">
    <source>
        <dbReference type="RuleBase" id="RU000363"/>
    </source>
</evidence>
<dbReference type="PANTHER" id="PTHR44196:SF1">
    <property type="entry name" value="DEHYDROGENASE_REDUCTASE SDR FAMILY MEMBER 7B"/>
    <property type="match status" value="1"/>
</dbReference>
<dbReference type="PRINTS" id="PR00080">
    <property type="entry name" value="SDRFAMILY"/>
</dbReference>
<keyword evidence="6" id="KW-1185">Reference proteome</keyword>
<dbReference type="SMART" id="SM00822">
    <property type="entry name" value="PKS_KR"/>
    <property type="match status" value="1"/>
</dbReference>
<evidence type="ECO:0000256" key="1">
    <source>
        <dbReference type="ARBA" id="ARBA00006484"/>
    </source>
</evidence>
<dbReference type="FunFam" id="3.40.50.720:FF:000084">
    <property type="entry name" value="Short-chain dehydrogenase reductase"/>
    <property type="match status" value="1"/>
</dbReference>
<dbReference type="InterPro" id="IPR036291">
    <property type="entry name" value="NAD(P)-bd_dom_sf"/>
</dbReference>
<sequence>MKNLQDRVAVVTGASRGIGTYIAKELAKEGCHVVLAARTVPALEGLAEEIRGMGRRALPVACDVADADSRRSLVSAAVAEFGRIDILVNNAGIEVTAHFEDQDDEELDRIIRVNLIAPMQLTRLVLPGMLERKRGHIVNISSLAGKVPVPYSSPYAASKAGLIAFTEGLRAELQGTGVSASAICPGFVADAGMYADWERETGTRASFLAGTVKPERVARDVVKAIRKNRPEMLQFWLPARPTAVLAELAPGMFEKIYPIFGVKKTYEKIADRRREEKRKAQQGAAAG</sequence>
<dbReference type="InterPro" id="IPR057326">
    <property type="entry name" value="KR_dom"/>
</dbReference>
<evidence type="ECO:0000256" key="2">
    <source>
        <dbReference type="ARBA" id="ARBA00023002"/>
    </source>
</evidence>
<dbReference type="AlphaFoldDB" id="A0A2A9HB20"/>
<evidence type="ECO:0000313" key="5">
    <source>
        <dbReference type="EMBL" id="PFG73167.1"/>
    </source>
</evidence>